<name>A0A6C0CS26_9ZZZZ</name>
<reference evidence="1" key="1">
    <citation type="journal article" date="2020" name="Nature">
        <title>Giant virus diversity and host interactions through global metagenomics.</title>
        <authorList>
            <person name="Schulz F."/>
            <person name="Roux S."/>
            <person name="Paez-Espino D."/>
            <person name="Jungbluth S."/>
            <person name="Walsh D.A."/>
            <person name="Denef V.J."/>
            <person name="McMahon K.D."/>
            <person name="Konstantinidis K.T."/>
            <person name="Eloe-Fadrosh E.A."/>
            <person name="Kyrpides N.C."/>
            <person name="Woyke T."/>
        </authorList>
    </citation>
    <scope>NUCLEOTIDE SEQUENCE</scope>
    <source>
        <strain evidence="1">GVMAG-M-3300021962-46</strain>
    </source>
</reference>
<accession>A0A6C0CS26</accession>
<organism evidence="1">
    <name type="scientific">viral metagenome</name>
    <dbReference type="NCBI Taxonomy" id="1070528"/>
    <lineage>
        <taxon>unclassified sequences</taxon>
        <taxon>metagenomes</taxon>
        <taxon>organismal metagenomes</taxon>
    </lineage>
</organism>
<dbReference type="AlphaFoldDB" id="A0A6C0CS26"/>
<protein>
    <submittedName>
        <fullName evidence="1">Uncharacterized protein</fullName>
    </submittedName>
</protein>
<dbReference type="EMBL" id="MN739479">
    <property type="protein sequence ID" value="QHT07093.1"/>
    <property type="molecule type" value="Genomic_DNA"/>
</dbReference>
<evidence type="ECO:0000313" key="1">
    <source>
        <dbReference type="EMBL" id="QHT07093.1"/>
    </source>
</evidence>
<proteinExistence type="predicted"/>
<sequence>MEDTSALPNEDMQKAYEQLLKRRAYSAEYMKKFRAERRDEYNAQRRALYARKKAKEKEVQNVQEIGEGQ</sequence>